<dbReference type="AlphaFoldDB" id="A0A2U1SPN9"/>
<feature type="binding site" evidence="8">
    <location>
        <position position="94"/>
    </location>
    <ligand>
        <name>Fe cation</name>
        <dbReference type="ChEBI" id="CHEBI:24875"/>
        <label>2</label>
    </ligand>
</feature>
<reference evidence="11 13" key="3">
    <citation type="submission" date="2019-07" db="EMBL/GenBank/DDBJ databases">
        <title>Ln-dependent methylotrophs.</title>
        <authorList>
            <person name="Tani A."/>
        </authorList>
    </citation>
    <scope>NUCLEOTIDE SEQUENCE [LARGE SCALE GENOMIC DNA]</scope>
    <source>
        <strain evidence="11 13">SM89A</strain>
    </source>
</reference>
<feature type="binding site" evidence="8">
    <location>
        <position position="18"/>
    </location>
    <ligand>
        <name>Fe cation</name>
        <dbReference type="ChEBI" id="CHEBI:24875"/>
        <label>1</label>
    </ligand>
</feature>
<evidence type="ECO:0000256" key="5">
    <source>
        <dbReference type="ARBA" id="ARBA00022723"/>
    </source>
</evidence>
<dbReference type="GO" id="GO:0004322">
    <property type="term" value="F:ferroxidase activity"/>
    <property type="evidence" value="ECO:0007669"/>
    <property type="project" value="UniProtKB-EC"/>
</dbReference>
<dbReference type="EMBL" id="PUIV01000019">
    <property type="protein sequence ID" value="PWB93563.1"/>
    <property type="molecule type" value="Genomic_DNA"/>
</dbReference>
<keyword evidence="6 7" id="KW-0408">Iron</keyword>
<dbReference type="PANTHER" id="PTHR30295">
    <property type="entry name" value="BACTERIOFERRITIN"/>
    <property type="match status" value="1"/>
</dbReference>
<dbReference type="RefSeq" id="WP_108917612.1">
    <property type="nucleotide sequence ID" value="NZ_BGJY01000013.1"/>
</dbReference>
<reference evidence="10" key="2">
    <citation type="submission" date="2018-02" db="EMBL/GenBank/DDBJ databases">
        <authorList>
            <person name="Cohen D.B."/>
            <person name="Kent A.D."/>
        </authorList>
    </citation>
    <scope>NUCLEOTIDE SEQUENCE</scope>
    <source>
        <strain evidence="10">DSM 17706</strain>
    </source>
</reference>
<comment type="cofactor">
    <cofactor evidence="1">
        <name>heme b</name>
        <dbReference type="ChEBI" id="CHEBI:60344"/>
    </cofactor>
</comment>
<dbReference type="SUPFAM" id="SSF47240">
    <property type="entry name" value="Ferritin-like"/>
    <property type="match status" value="1"/>
</dbReference>
<gene>
    <name evidence="10" type="primary">bfr</name>
    <name evidence="10" type="ORF">C5689_12555</name>
    <name evidence="11" type="ORF">FM996_17285</name>
</gene>
<feature type="binding site" description="axial binding residue" evidence="8">
    <location>
        <position position="52"/>
    </location>
    <ligand>
        <name>heme b</name>
        <dbReference type="ChEBI" id="CHEBI:60344"/>
        <note>ligand shared between dimeric partners</note>
    </ligand>
    <ligandPart>
        <name>Fe</name>
        <dbReference type="ChEBI" id="CHEBI:18248"/>
    </ligandPart>
</feature>
<protein>
    <recommendedName>
        <fullName evidence="7">Bacterioferritin</fullName>
        <ecNumber evidence="7">1.16.3.1</ecNumber>
    </recommendedName>
</protein>
<reference evidence="10 12" key="1">
    <citation type="journal article" date="2018" name="Appl. Microbiol. Biotechnol.">
        <title>Co-cultivation of the strictly anaerobic methanogen Methanosarcina barkeri with aerobic methanotrophs in an oxygen-limited membrane bioreactor.</title>
        <authorList>
            <person name="In 't Zandt M.H."/>
            <person name="van den Bosch T.J.M."/>
            <person name="Rijkers R."/>
            <person name="van Kessel M.A.H.J."/>
            <person name="Jetten M.S.M."/>
            <person name="Welte C.U."/>
        </authorList>
    </citation>
    <scope>NUCLEOTIDE SEQUENCE [LARGE SCALE GENOMIC DNA]</scope>
    <source>
        <strain evidence="10 12">DSM 17706</strain>
    </source>
</reference>
<dbReference type="PROSITE" id="PS50905">
    <property type="entry name" value="FERRITIN_LIKE"/>
    <property type="match status" value="1"/>
</dbReference>
<dbReference type="Pfam" id="PF00210">
    <property type="entry name" value="Ferritin"/>
    <property type="match status" value="1"/>
</dbReference>
<dbReference type="GO" id="GO:0005829">
    <property type="term" value="C:cytosol"/>
    <property type="evidence" value="ECO:0007669"/>
    <property type="project" value="TreeGrafter"/>
</dbReference>
<comment type="caution">
    <text evidence="10">The sequence shown here is derived from an EMBL/GenBank/DDBJ whole genome shotgun (WGS) entry which is preliminary data.</text>
</comment>
<feature type="binding site" evidence="8">
    <location>
        <position position="50"/>
    </location>
    <ligand>
        <name>Fe cation</name>
        <dbReference type="ChEBI" id="CHEBI:24875"/>
        <label>3</label>
    </ligand>
</feature>
<evidence type="ECO:0000256" key="6">
    <source>
        <dbReference type="ARBA" id="ARBA00023004"/>
    </source>
</evidence>
<evidence type="ECO:0000313" key="12">
    <source>
        <dbReference type="Proteomes" id="UP000245137"/>
    </source>
</evidence>
<accession>A0A2U1SPN9</accession>
<evidence type="ECO:0000313" key="11">
    <source>
        <dbReference type="EMBL" id="TRL30325.1"/>
    </source>
</evidence>
<dbReference type="GO" id="GO:0006879">
    <property type="term" value="P:intracellular iron ion homeostasis"/>
    <property type="evidence" value="ECO:0007669"/>
    <property type="project" value="UniProtKB-KW"/>
</dbReference>
<feature type="binding site" evidence="8">
    <location>
        <position position="51"/>
    </location>
    <ligand>
        <name>Fe cation</name>
        <dbReference type="ChEBI" id="CHEBI:24875"/>
        <label>1</label>
    </ligand>
</feature>
<dbReference type="GO" id="GO:0020037">
    <property type="term" value="F:heme binding"/>
    <property type="evidence" value="ECO:0007669"/>
    <property type="project" value="TreeGrafter"/>
</dbReference>
<keyword evidence="3 7" id="KW-0409">Iron storage</keyword>
<dbReference type="InterPro" id="IPR009078">
    <property type="entry name" value="Ferritin-like_SF"/>
</dbReference>
<feature type="domain" description="Ferritin-like diiron" evidence="9">
    <location>
        <begin position="1"/>
        <end position="145"/>
    </location>
</feature>
<dbReference type="EC" id="1.16.3.1" evidence="7"/>
<feature type="binding site" evidence="8">
    <location>
        <position position="51"/>
    </location>
    <ligand>
        <name>Fe cation</name>
        <dbReference type="ChEBI" id="CHEBI:24875"/>
        <label>2</label>
    </ligand>
</feature>
<dbReference type="PRINTS" id="PR00601">
    <property type="entry name" value="BACFERRITIN"/>
</dbReference>
<dbReference type="PANTHER" id="PTHR30295:SF0">
    <property type="entry name" value="BACTERIOFERRITIN"/>
    <property type="match status" value="1"/>
</dbReference>
<evidence type="ECO:0000259" key="9">
    <source>
        <dbReference type="PROSITE" id="PS50905"/>
    </source>
</evidence>
<dbReference type="GO" id="GO:0006826">
    <property type="term" value="P:iron ion transport"/>
    <property type="evidence" value="ECO:0007669"/>
    <property type="project" value="InterPro"/>
</dbReference>
<evidence type="ECO:0000256" key="7">
    <source>
        <dbReference type="PIRNR" id="PIRNR002560"/>
    </source>
</evidence>
<evidence type="ECO:0000256" key="8">
    <source>
        <dbReference type="PIRSR" id="PIRSR002560-1"/>
    </source>
</evidence>
<comment type="similarity">
    <text evidence="2 7">Belongs to the bacterioferritin family.</text>
</comment>
<dbReference type="OrthoDB" id="9800505at2"/>
<proteinExistence type="inferred from homology"/>
<dbReference type="CDD" id="cd00907">
    <property type="entry name" value="Bacterioferritin"/>
    <property type="match status" value="1"/>
</dbReference>
<organism evidence="10 12">
    <name type="scientific">Methylosinus sporium</name>
    <dbReference type="NCBI Taxonomy" id="428"/>
    <lineage>
        <taxon>Bacteria</taxon>
        <taxon>Pseudomonadati</taxon>
        <taxon>Pseudomonadota</taxon>
        <taxon>Alphaproteobacteria</taxon>
        <taxon>Hyphomicrobiales</taxon>
        <taxon>Methylocystaceae</taxon>
        <taxon>Methylosinus</taxon>
    </lineage>
</organism>
<dbReference type="NCBIfam" id="TIGR00754">
    <property type="entry name" value="bfr"/>
    <property type="match status" value="1"/>
</dbReference>
<feature type="binding site" evidence="8">
    <location>
        <position position="46"/>
    </location>
    <ligand>
        <name>Fe cation</name>
        <dbReference type="ChEBI" id="CHEBI:24875"/>
        <label>3</label>
    </ligand>
</feature>
<name>A0A2U1SPN9_METSR</name>
<dbReference type="InterPro" id="IPR012347">
    <property type="entry name" value="Ferritin-like"/>
</dbReference>
<dbReference type="Proteomes" id="UP000245137">
    <property type="component" value="Unassembled WGS sequence"/>
</dbReference>
<evidence type="ECO:0000256" key="1">
    <source>
        <dbReference type="ARBA" id="ARBA00001970"/>
    </source>
</evidence>
<dbReference type="InterPro" id="IPR002024">
    <property type="entry name" value="Bacterioferritin"/>
</dbReference>
<comment type="catalytic activity">
    <reaction evidence="7">
        <text>4 Fe(2+) + O2 + 4 H(+) = 4 Fe(3+) + 2 H2O</text>
        <dbReference type="Rhea" id="RHEA:11148"/>
        <dbReference type="ChEBI" id="CHEBI:15377"/>
        <dbReference type="ChEBI" id="CHEBI:15378"/>
        <dbReference type="ChEBI" id="CHEBI:15379"/>
        <dbReference type="ChEBI" id="CHEBI:29033"/>
        <dbReference type="ChEBI" id="CHEBI:29034"/>
        <dbReference type="EC" id="1.16.3.1"/>
    </reaction>
</comment>
<evidence type="ECO:0000256" key="3">
    <source>
        <dbReference type="ARBA" id="ARBA00022434"/>
    </source>
</evidence>
<sequence length="158" mass="18559">MRGDAKLLEYLNRGVRAELTAINQYWLHYRILDNWGFKELGKKWRHESIEEMEHADKFVHRILFLEGFPNMQSLDPLRIGQSVEEIIRLDLATEVDARALYLEAAAYALSINDRVSKLLFEEVVESEERHIDFLETQLELIKQLGVQLYSQKHMGDLS</sequence>
<dbReference type="Proteomes" id="UP000316781">
    <property type="component" value="Unassembled WGS sequence"/>
</dbReference>
<comment type="function">
    <text evidence="7">Iron-storage protein, whose ferroxidase center binds Fe(2+), oxidizes it using dioxygen to Fe(3+), and participates in the subsequent Fe(3+) oxide mineral core formation within the central cavity of the BFR protein shell.</text>
</comment>
<dbReference type="InterPro" id="IPR008331">
    <property type="entry name" value="Ferritin_DPS_dom"/>
</dbReference>
<keyword evidence="4" id="KW-0349">Heme</keyword>
<dbReference type="PIRSF" id="PIRSF002560">
    <property type="entry name" value="Bacterioferritin"/>
    <property type="match status" value="1"/>
</dbReference>
<feature type="binding site" evidence="8">
    <location>
        <position position="127"/>
    </location>
    <ligand>
        <name>Fe cation</name>
        <dbReference type="ChEBI" id="CHEBI:24875"/>
        <label>2</label>
    </ligand>
</feature>
<evidence type="ECO:0000256" key="2">
    <source>
        <dbReference type="ARBA" id="ARBA00008093"/>
    </source>
</evidence>
<feature type="binding site" evidence="8">
    <location>
        <position position="130"/>
    </location>
    <ligand>
        <name>Fe cation</name>
        <dbReference type="ChEBI" id="CHEBI:24875"/>
        <label>2</label>
    </ligand>
</feature>
<evidence type="ECO:0000256" key="4">
    <source>
        <dbReference type="ARBA" id="ARBA00022617"/>
    </source>
</evidence>
<dbReference type="GO" id="GO:0008199">
    <property type="term" value="F:ferric iron binding"/>
    <property type="evidence" value="ECO:0007669"/>
    <property type="project" value="InterPro"/>
</dbReference>
<dbReference type="Gene3D" id="1.20.1260.10">
    <property type="match status" value="1"/>
</dbReference>
<feature type="binding site" evidence="8">
    <location>
        <position position="127"/>
    </location>
    <ligand>
        <name>Fe cation</name>
        <dbReference type="ChEBI" id="CHEBI:24875"/>
        <label>1</label>
    </ligand>
</feature>
<evidence type="ECO:0000313" key="10">
    <source>
        <dbReference type="EMBL" id="PWB93563.1"/>
    </source>
</evidence>
<keyword evidence="5 7" id="KW-0479">Metal-binding</keyword>
<keyword evidence="12" id="KW-1185">Reference proteome</keyword>
<dbReference type="EMBL" id="VJMF01000073">
    <property type="protein sequence ID" value="TRL30325.1"/>
    <property type="molecule type" value="Genomic_DNA"/>
</dbReference>
<feature type="binding site" evidence="8">
    <location>
        <position position="54"/>
    </location>
    <ligand>
        <name>Fe cation</name>
        <dbReference type="ChEBI" id="CHEBI:24875"/>
        <label>1</label>
    </ligand>
</feature>
<evidence type="ECO:0000313" key="13">
    <source>
        <dbReference type="Proteomes" id="UP000316781"/>
    </source>
</evidence>
<dbReference type="InterPro" id="IPR009040">
    <property type="entry name" value="Ferritin-like_diiron"/>
</dbReference>